<protein>
    <recommendedName>
        <fullName evidence="5">DUF4190 domain-containing protein</fullName>
    </recommendedName>
</protein>
<evidence type="ECO:0000313" key="3">
    <source>
        <dbReference type="EMBL" id="OGF21051.1"/>
    </source>
</evidence>
<evidence type="ECO:0008006" key="5">
    <source>
        <dbReference type="Google" id="ProtNLM"/>
    </source>
</evidence>
<keyword evidence="1" id="KW-0472">Membrane</keyword>
<gene>
    <name evidence="3" type="ORF">A2Y83_01820</name>
</gene>
<feature type="signal peptide" evidence="2">
    <location>
        <begin position="1"/>
        <end position="30"/>
    </location>
</feature>
<dbReference type="Proteomes" id="UP000178323">
    <property type="component" value="Unassembled WGS sequence"/>
</dbReference>
<keyword evidence="2" id="KW-0732">Signal</keyword>
<keyword evidence="1" id="KW-1133">Transmembrane helix</keyword>
<feature type="transmembrane region" description="Helical" evidence="1">
    <location>
        <begin position="111"/>
        <end position="133"/>
    </location>
</feature>
<feature type="transmembrane region" description="Helical" evidence="1">
    <location>
        <begin position="68"/>
        <end position="90"/>
    </location>
</feature>
<sequence length="144" mass="15151">MSNFKKIAMLGLTICLAASAFALSAKFAKAVDPWGKIEDPTSDYNEQSSANALAGETGLSAEKDPREVIVNIINVVLGFLGIVAVVIILIGGFKWMTAGGNEDQVGEAKKWIYSGVVGLLIILASYALANFVVNQLIKATTTTG</sequence>
<dbReference type="AlphaFoldDB" id="A0A1F5S445"/>
<feature type="chain" id="PRO_5009521138" description="DUF4190 domain-containing protein" evidence="2">
    <location>
        <begin position="31"/>
        <end position="144"/>
    </location>
</feature>
<keyword evidence="1" id="KW-0812">Transmembrane</keyword>
<dbReference type="EMBL" id="MFFS01000073">
    <property type="protein sequence ID" value="OGF21051.1"/>
    <property type="molecule type" value="Genomic_DNA"/>
</dbReference>
<accession>A0A1F5S445</accession>
<evidence type="ECO:0000313" key="4">
    <source>
        <dbReference type="Proteomes" id="UP000178323"/>
    </source>
</evidence>
<reference evidence="3 4" key="1">
    <citation type="journal article" date="2016" name="Nat. Commun.">
        <title>Thousands of microbial genomes shed light on interconnected biogeochemical processes in an aquifer system.</title>
        <authorList>
            <person name="Anantharaman K."/>
            <person name="Brown C.T."/>
            <person name="Hug L.A."/>
            <person name="Sharon I."/>
            <person name="Castelle C.J."/>
            <person name="Probst A.J."/>
            <person name="Thomas B.C."/>
            <person name="Singh A."/>
            <person name="Wilkins M.J."/>
            <person name="Karaoz U."/>
            <person name="Brodie E.L."/>
            <person name="Williams K.H."/>
            <person name="Hubbard S.S."/>
            <person name="Banfield J.F."/>
        </authorList>
    </citation>
    <scope>NUCLEOTIDE SEQUENCE [LARGE SCALE GENOMIC DNA]</scope>
</reference>
<name>A0A1F5S445_9BACT</name>
<proteinExistence type="predicted"/>
<evidence type="ECO:0000256" key="2">
    <source>
        <dbReference type="SAM" id="SignalP"/>
    </source>
</evidence>
<dbReference type="Pfam" id="PF18895">
    <property type="entry name" value="T4SS_pilin"/>
    <property type="match status" value="1"/>
</dbReference>
<dbReference type="InterPro" id="IPR043993">
    <property type="entry name" value="T4SS_pilin"/>
</dbReference>
<evidence type="ECO:0000256" key="1">
    <source>
        <dbReference type="SAM" id="Phobius"/>
    </source>
</evidence>
<dbReference type="STRING" id="1797985.A2Y83_01820"/>
<comment type="caution">
    <text evidence="3">The sequence shown here is derived from an EMBL/GenBank/DDBJ whole genome shotgun (WGS) entry which is preliminary data.</text>
</comment>
<organism evidence="3 4">
    <name type="scientific">Candidatus Falkowbacteria bacterium RBG_13_39_14</name>
    <dbReference type="NCBI Taxonomy" id="1797985"/>
    <lineage>
        <taxon>Bacteria</taxon>
        <taxon>Candidatus Falkowiibacteriota</taxon>
    </lineage>
</organism>